<evidence type="ECO:0000256" key="2">
    <source>
        <dbReference type="ARBA" id="ARBA00023015"/>
    </source>
</evidence>
<dbReference type="EMBL" id="JXST01000004">
    <property type="protein sequence ID" value="KIU18286.1"/>
    <property type="molecule type" value="Genomic_DNA"/>
</dbReference>
<dbReference type="Gene3D" id="1.10.10.10">
    <property type="entry name" value="Winged helix-like DNA-binding domain superfamily/Winged helix DNA-binding domain"/>
    <property type="match status" value="1"/>
</dbReference>
<evidence type="ECO:0000313" key="10">
    <source>
        <dbReference type="Proteomes" id="UP000032221"/>
    </source>
</evidence>
<reference evidence="9 10" key="1">
    <citation type="submission" date="2015-01" db="EMBL/GenBank/DDBJ databases">
        <title>Genome sequence of Mycobacterium llatzerense and Mycobacterium immunogenum recovered from brain abscess.</title>
        <authorList>
            <person name="Greninger A.L."/>
            <person name="Langelier C."/>
            <person name="Cunningham G."/>
            <person name="Chiu C.Y."/>
            <person name="Miller S."/>
        </authorList>
    </citation>
    <scope>NUCLEOTIDE SEQUENCE [LARGE SCALE GENOMIC DNA]</scope>
    <source>
        <strain evidence="9 10">CLUC14</strain>
    </source>
</reference>
<dbReference type="GO" id="GO:0003677">
    <property type="term" value="F:DNA binding"/>
    <property type="evidence" value="ECO:0007669"/>
    <property type="project" value="UniProtKB-KW"/>
</dbReference>
<dbReference type="SUPFAM" id="SSF46785">
    <property type="entry name" value="Winged helix' DNA-binding domain"/>
    <property type="match status" value="1"/>
</dbReference>
<keyword evidence="5" id="KW-0804">Transcription</keyword>
<evidence type="ECO:0000256" key="4">
    <source>
        <dbReference type="ARBA" id="ARBA00023159"/>
    </source>
</evidence>
<dbReference type="Gene3D" id="3.40.190.10">
    <property type="entry name" value="Periplasmic binding protein-like II"/>
    <property type="match status" value="2"/>
</dbReference>
<evidence type="ECO:0000259" key="8">
    <source>
        <dbReference type="PROSITE" id="PS50931"/>
    </source>
</evidence>
<dbReference type="SUPFAM" id="SSF53850">
    <property type="entry name" value="Periplasmic binding protein-like II"/>
    <property type="match status" value="1"/>
</dbReference>
<dbReference type="RefSeq" id="WP_043984656.1">
    <property type="nucleotide sequence ID" value="NZ_JXST01000004.1"/>
</dbReference>
<keyword evidence="3" id="KW-0238">DNA-binding</keyword>
<name>A0A0D1LQC1_9MYCO</name>
<evidence type="ECO:0000256" key="5">
    <source>
        <dbReference type="ARBA" id="ARBA00023163"/>
    </source>
</evidence>
<dbReference type="PATRIC" id="fig|280871.6.peg.913"/>
<comment type="similarity">
    <text evidence="1">Belongs to the LysR transcriptional regulatory family.</text>
</comment>
<accession>A0A0D1LQC1</accession>
<dbReference type="Proteomes" id="UP000032221">
    <property type="component" value="Unassembled WGS sequence"/>
</dbReference>
<dbReference type="PANTHER" id="PTHR30346">
    <property type="entry name" value="TRANSCRIPTIONAL DUAL REGULATOR HCAR-RELATED"/>
    <property type="match status" value="1"/>
</dbReference>
<dbReference type="STRING" id="280871.TL10_04460"/>
<proteinExistence type="inferred from homology"/>
<organism evidence="9 10">
    <name type="scientific">Mycolicibacterium llatzerense</name>
    <dbReference type="NCBI Taxonomy" id="280871"/>
    <lineage>
        <taxon>Bacteria</taxon>
        <taxon>Bacillati</taxon>
        <taxon>Actinomycetota</taxon>
        <taxon>Actinomycetes</taxon>
        <taxon>Mycobacteriales</taxon>
        <taxon>Mycobacteriaceae</taxon>
        <taxon>Mycolicibacterium</taxon>
    </lineage>
</organism>
<gene>
    <name evidence="9" type="ORF">TL10_04460</name>
</gene>
<dbReference type="OrthoDB" id="3176554at2"/>
<dbReference type="PANTHER" id="PTHR30346:SF17">
    <property type="entry name" value="LYSR FAMILY TRANSCRIPTIONAL REGULATOR"/>
    <property type="match status" value="1"/>
</dbReference>
<keyword evidence="4" id="KW-0010">Activator</keyword>
<comment type="caution">
    <text evidence="9">The sequence shown here is derived from an EMBL/GenBank/DDBJ whole genome shotgun (WGS) entry which is preliminary data.</text>
</comment>
<dbReference type="InterPro" id="IPR005119">
    <property type="entry name" value="LysR_subst-bd"/>
</dbReference>
<evidence type="ECO:0000256" key="3">
    <source>
        <dbReference type="ARBA" id="ARBA00023125"/>
    </source>
</evidence>
<dbReference type="Pfam" id="PF03466">
    <property type="entry name" value="LysR_substrate"/>
    <property type="match status" value="1"/>
</dbReference>
<keyword evidence="2" id="KW-0805">Transcription regulation</keyword>
<dbReference type="Pfam" id="PF00126">
    <property type="entry name" value="HTH_1"/>
    <property type="match status" value="1"/>
</dbReference>
<protein>
    <recommendedName>
        <fullName evidence="6">Probable hydrogen peroxide-inducible genes activator</fullName>
    </recommendedName>
</protein>
<evidence type="ECO:0000256" key="1">
    <source>
        <dbReference type="ARBA" id="ARBA00009437"/>
    </source>
</evidence>
<dbReference type="GO" id="GO:0032993">
    <property type="term" value="C:protein-DNA complex"/>
    <property type="evidence" value="ECO:0007669"/>
    <property type="project" value="TreeGrafter"/>
</dbReference>
<dbReference type="InterPro" id="IPR036388">
    <property type="entry name" value="WH-like_DNA-bd_sf"/>
</dbReference>
<dbReference type="AlphaFoldDB" id="A0A0D1LQC1"/>
<evidence type="ECO:0000256" key="7">
    <source>
        <dbReference type="ARBA" id="ARBA00056658"/>
    </source>
</evidence>
<dbReference type="InterPro" id="IPR036390">
    <property type="entry name" value="WH_DNA-bd_sf"/>
</dbReference>
<dbReference type="InterPro" id="IPR000847">
    <property type="entry name" value="LysR_HTH_N"/>
</dbReference>
<keyword evidence="10" id="KW-1185">Reference proteome</keyword>
<dbReference type="GO" id="GO:0003700">
    <property type="term" value="F:DNA-binding transcription factor activity"/>
    <property type="evidence" value="ECO:0007669"/>
    <property type="project" value="InterPro"/>
</dbReference>
<comment type="function">
    <text evidence="7">Required for the induction the katG gene for catalase. Involved in the response to hydrogen peroxide.</text>
</comment>
<dbReference type="PROSITE" id="PS50931">
    <property type="entry name" value="HTH_LYSR"/>
    <property type="match status" value="1"/>
</dbReference>
<dbReference type="PRINTS" id="PR00039">
    <property type="entry name" value="HTHLYSR"/>
</dbReference>
<sequence length="310" mass="33213">METRVEIRHLRAFVAAVEAGSFSAGARSLNVSQPALSQNIAALEEALGLRLVDRGPSGVAPSPAGSVFLCEARNLVSRFEQALASASSFSPTASRGLRIAVPFEMTIQPLTDALSKLAASPFRGTRVEIRQLSCPQQLAALKDGELDLALVRERPVGEGLDVAIVTEEPMGALVAAQQAKDLKLESSKLRLDDLASLAWLSFPKSNSPAWHDHVTAVLRNHGIGFCAQAAQATELVPEVKLAQLSLGGRFALAARSSVQGLPGALVWLPLVGEPLIRRTWVAWPEWSRRRDLALLVGAMEAGQRLIYLPP</sequence>
<evidence type="ECO:0000313" key="9">
    <source>
        <dbReference type="EMBL" id="KIU18286.1"/>
    </source>
</evidence>
<feature type="domain" description="HTH lysR-type" evidence="8">
    <location>
        <begin position="5"/>
        <end position="62"/>
    </location>
</feature>
<dbReference type="FunFam" id="1.10.10.10:FF:000001">
    <property type="entry name" value="LysR family transcriptional regulator"/>
    <property type="match status" value="1"/>
</dbReference>
<evidence type="ECO:0000256" key="6">
    <source>
        <dbReference type="ARBA" id="ARBA00040885"/>
    </source>
</evidence>